<dbReference type="InterPro" id="IPR010982">
    <property type="entry name" value="Lambda_DNA-bd_dom_sf"/>
</dbReference>
<organism evidence="2 3">
    <name type="scientific">Myroides odoratimimus</name>
    <dbReference type="NCBI Taxonomy" id="76832"/>
    <lineage>
        <taxon>Bacteria</taxon>
        <taxon>Pseudomonadati</taxon>
        <taxon>Bacteroidota</taxon>
        <taxon>Flavobacteriia</taxon>
        <taxon>Flavobacteriales</taxon>
        <taxon>Flavobacteriaceae</taxon>
        <taxon>Myroides</taxon>
    </lineage>
</organism>
<dbReference type="EMBL" id="CP013690">
    <property type="protein sequence ID" value="ALU26037.1"/>
    <property type="molecule type" value="Genomic_DNA"/>
</dbReference>
<dbReference type="PROSITE" id="PS50943">
    <property type="entry name" value="HTH_CROC1"/>
    <property type="match status" value="1"/>
</dbReference>
<proteinExistence type="predicted"/>
<dbReference type="GO" id="GO:0003677">
    <property type="term" value="F:DNA binding"/>
    <property type="evidence" value="ECO:0007669"/>
    <property type="project" value="InterPro"/>
</dbReference>
<dbReference type="Gene3D" id="1.10.260.40">
    <property type="entry name" value="lambda repressor-like DNA-binding domains"/>
    <property type="match status" value="1"/>
</dbReference>
<name>A0AAI8C4P9_9FLAO</name>
<dbReference type="CDD" id="cd00093">
    <property type="entry name" value="HTH_XRE"/>
    <property type="match status" value="1"/>
</dbReference>
<reference evidence="2 3" key="1">
    <citation type="journal article" date="2016" name="J. Zhejiang Univ. Sci. B">
        <title>Antibiotic resistance mechanisms of Myroides sp.</title>
        <authorList>
            <person name="Hu S."/>
            <person name="Yuan S."/>
            <person name="Qu H."/>
            <person name="Jiang T."/>
            <person name="Zhou Y."/>
            <person name="Wang M."/>
            <person name="Ming D."/>
        </authorList>
    </citation>
    <scope>NUCLEOTIDE SEQUENCE [LARGE SCALE GENOMIC DNA]</scope>
    <source>
        <strain evidence="2 3">PR63039</strain>
    </source>
</reference>
<evidence type="ECO:0000313" key="3">
    <source>
        <dbReference type="Proteomes" id="UP000069030"/>
    </source>
</evidence>
<dbReference type="SUPFAM" id="SSF47413">
    <property type="entry name" value="lambda repressor-like DNA-binding domains"/>
    <property type="match status" value="1"/>
</dbReference>
<accession>A0AAI8C4P9</accession>
<dbReference type="RefSeq" id="WP_006262743.1">
    <property type="nucleotide sequence ID" value="NZ_CP013690.1"/>
</dbReference>
<dbReference type="Proteomes" id="UP000069030">
    <property type="component" value="Chromosome"/>
</dbReference>
<dbReference type="InterPro" id="IPR001387">
    <property type="entry name" value="Cro/C1-type_HTH"/>
</dbReference>
<evidence type="ECO:0000313" key="2">
    <source>
        <dbReference type="EMBL" id="ALU26037.1"/>
    </source>
</evidence>
<dbReference type="Pfam" id="PF01381">
    <property type="entry name" value="HTH_3"/>
    <property type="match status" value="1"/>
</dbReference>
<feature type="domain" description="HTH cro/C1-type" evidence="1">
    <location>
        <begin position="38"/>
        <end position="96"/>
    </location>
</feature>
<protein>
    <submittedName>
        <fullName evidence="2">Transcriptional regulator</fullName>
    </submittedName>
</protein>
<sequence>MKTFPLDQIIDEHIGKKGTKERDLFEVRVEIGRLGMKVSELRKAKGLTKKELARLAGVSKAQVKRIESDTVDVKIGTLLKVINELGLKMSFSIDSRN</sequence>
<dbReference type="AlphaFoldDB" id="A0AAI8C4P9"/>
<dbReference type="KEGG" id="mod:AS202_07710"/>
<evidence type="ECO:0000259" key="1">
    <source>
        <dbReference type="PROSITE" id="PS50943"/>
    </source>
</evidence>
<dbReference type="SMART" id="SM00530">
    <property type="entry name" value="HTH_XRE"/>
    <property type="match status" value="1"/>
</dbReference>
<gene>
    <name evidence="2" type="ORF">AS202_07710</name>
</gene>